<dbReference type="AlphaFoldDB" id="A0A8J7ITC1"/>
<comment type="caution">
    <text evidence="1">The sequence shown here is derived from an EMBL/GenBank/DDBJ whole genome shotgun (WGS) entry which is preliminary data.</text>
</comment>
<dbReference type="EMBL" id="JADEWZ010000017">
    <property type="protein sequence ID" value="MBE9116747.1"/>
    <property type="molecule type" value="Genomic_DNA"/>
</dbReference>
<proteinExistence type="predicted"/>
<reference evidence="1" key="1">
    <citation type="submission" date="2020-10" db="EMBL/GenBank/DDBJ databases">
        <authorList>
            <person name="Castelo-Branco R."/>
            <person name="Eusebio N."/>
            <person name="Adriana R."/>
            <person name="Vieira A."/>
            <person name="Brugerolle De Fraissinette N."/>
            <person name="Rezende De Castro R."/>
            <person name="Schneider M.P."/>
            <person name="Vasconcelos V."/>
            <person name="Leao P.N."/>
        </authorList>
    </citation>
    <scope>NUCLEOTIDE SEQUENCE</scope>
    <source>
        <strain evidence="1">LEGE 07157</strain>
    </source>
</reference>
<dbReference type="Pfam" id="PF18849">
    <property type="entry name" value="baeRF_family7"/>
    <property type="match status" value="1"/>
</dbReference>
<dbReference type="InterPro" id="IPR040837">
    <property type="entry name" value="Bact_RF_family7"/>
</dbReference>
<keyword evidence="2" id="KW-1185">Reference proteome</keyword>
<name>A0A8J7ITC1_9CYAN</name>
<dbReference type="Proteomes" id="UP000654482">
    <property type="component" value="Unassembled WGS sequence"/>
</dbReference>
<dbReference type="RefSeq" id="WP_194029840.1">
    <property type="nucleotide sequence ID" value="NZ_JADEWZ010000017.1"/>
</dbReference>
<protein>
    <submittedName>
        <fullName evidence="1">Uncharacterized protein</fullName>
    </submittedName>
</protein>
<evidence type="ECO:0000313" key="1">
    <source>
        <dbReference type="EMBL" id="MBE9116747.1"/>
    </source>
</evidence>
<sequence>MDYDEFDLAIYMDLISQVEIEDLAKIEQQPCVSIYIPTVMAGPETRQNSIRYKNAITEAEEHLEKRGSSDTQVQEILKPARLLIEDYDFWQNQSEGLAVFIAADFLRYYRLPHCFTQSSVVSSRFQLKPLLPWFARDRKFYLLALSQNELKLFLCDRYGIQEVEDLPDEVPQSLAEALRYDDPQKQLQHHSGDGSGSAAVYHGQGVGTTDNKEKIKEYCQKIDSGLQSLFNKESFPLVLAGVEYVVSIYQQANSYAHLLSEGVIGNPENIQHQELHQQALQVIEPRWQAEEQQAIATYQESIQLADTTEKASSQLERIVPAAYNGQVDTLLIAEDWEAWGKFDPQANKVERQTSPQTQDIDLIDFAAVHTFLKGGYIYSMPMEKMPTTDKPIAAIFRYPVAAVTV</sequence>
<gene>
    <name evidence="1" type="ORF">IQ249_12635</name>
</gene>
<accession>A0A8J7ITC1</accession>
<organism evidence="1 2">
    <name type="scientific">Lusitaniella coriacea LEGE 07157</name>
    <dbReference type="NCBI Taxonomy" id="945747"/>
    <lineage>
        <taxon>Bacteria</taxon>
        <taxon>Bacillati</taxon>
        <taxon>Cyanobacteriota</taxon>
        <taxon>Cyanophyceae</taxon>
        <taxon>Spirulinales</taxon>
        <taxon>Lusitaniellaceae</taxon>
        <taxon>Lusitaniella</taxon>
    </lineage>
</organism>
<evidence type="ECO:0000313" key="2">
    <source>
        <dbReference type="Proteomes" id="UP000654482"/>
    </source>
</evidence>